<proteinExistence type="predicted"/>
<keyword evidence="2" id="KW-1185">Reference proteome</keyword>
<name>A0ABS2QR92_9BACI</name>
<dbReference type="Proteomes" id="UP000809829">
    <property type="component" value="Unassembled WGS sequence"/>
</dbReference>
<dbReference type="EMBL" id="JAFBFC010000001">
    <property type="protein sequence ID" value="MBM7701487.1"/>
    <property type="molecule type" value="Genomic_DNA"/>
</dbReference>
<sequence>MLDFTWKVFSHTGNVDTYLLFKEIEQEGFETPEAYNNEEIQHLDLPIS</sequence>
<dbReference type="InterPro" id="IPR025617">
    <property type="entry name" value="YqzL"/>
</dbReference>
<evidence type="ECO:0000313" key="1">
    <source>
        <dbReference type="EMBL" id="MBM7701487.1"/>
    </source>
</evidence>
<evidence type="ECO:0008006" key="3">
    <source>
        <dbReference type="Google" id="ProtNLM"/>
    </source>
</evidence>
<reference evidence="1 2" key="1">
    <citation type="submission" date="2021-01" db="EMBL/GenBank/DDBJ databases">
        <title>Genomic Encyclopedia of Type Strains, Phase IV (KMG-IV): sequencing the most valuable type-strain genomes for metagenomic binning, comparative biology and taxonomic classification.</title>
        <authorList>
            <person name="Goeker M."/>
        </authorList>
    </citation>
    <scope>NUCLEOTIDE SEQUENCE [LARGE SCALE GENOMIC DNA]</scope>
    <source>
        <strain evidence="1 2">DSM 104297</strain>
    </source>
</reference>
<evidence type="ECO:0000313" key="2">
    <source>
        <dbReference type="Proteomes" id="UP000809829"/>
    </source>
</evidence>
<dbReference type="RefSeq" id="WP_205182829.1">
    <property type="nucleotide sequence ID" value="NZ_JAFBFC010000001.1"/>
</dbReference>
<protein>
    <recommendedName>
        <fullName evidence="3">YqzL family protein</fullName>
    </recommendedName>
</protein>
<gene>
    <name evidence="1" type="ORF">JOC83_000313</name>
</gene>
<dbReference type="Pfam" id="PF14006">
    <property type="entry name" value="YqzL"/>
    <property type="match status" value="1"/>
</dbReference>
<accession>A0ABS2QR92</accession>
<comment type="caution">
    <text evidence="1">The sequence shown here is derived from an EMBL/GenBank/DDBJ whole genome shotgun (WGS) entry which is preliminary data.</text>
</comment>
<organism evidence="1 2">
    <name type="scientific">Priestia iocasae</name>
    <dbReference type="NCBI Taxonomy" id="2291674"/>
    <lineage>
        <taxon>Bacteria</taxon>
        <taxon>Bacillati</taxon>
        <taxon>Bacillota</taxon>
        <taxon>Bacilli</taxon>
        <taxon>Bacillales</taxon>
        <taxon>Bacillaceae</taxon>
        <taxon>Priestia</taxon>
    </lineage>
</organism>